<evidence type="ECO:0000313" key="3">
    <source>
        <dbReference type="EMBL" id="KAL1375380.1"/>
    </source>
</evidence>
<dbReference type="EMBL" id="JBEHCU010012537">
    <property type="protein sequence ID" value="KAL1375380.1"/>
    <property type="molecule type" value="Genomic_DNA"/>
</dbReference>
<organism evidence="3 4">
    <name type="scientific">Culex pipiens pipiens</name>
    <name type="common">Northern house mosquito</name>
    <dbReference type="NCBI Taxonomy" id="38569"/>
    <lineage>
        <taxon>Eukaryota</taxon>
        <taxon>Metazoa</taxon>
        <taxon>Ecdysozoa</taxon>
        <taxon>Arthropoda</taxon>
        <taxon>Hexapoda</taxon>
        <taxon>Insecta</taxon>
        <taxon>Pterygota</taxon>
        <taxon>Neoptera</taxon>
        <taxon>Endopterygota</taxon>
        <taxon>Diptera</taxon>
        <taxon>Nematocera</taxon>
        <taxon>Culicoidea</taxon>
        <taxon>Culicidae</taxon>
        <taxon>Culicinae</taxon>
        <taxon>Culicini</taxon>
        <taxon>Culex</taxon>
        <taxon>Culex</taxon>
    </lineage>
</organism>
<protein>
    <recommendedName>
        <fullName evidence="2">Cyclic nucleotide-binding domain-containing protein</fullName>
    </recommendedName>
</protein>
<feature type="domain" description="Cyclic nucleotide-binding" evidence="2">
    <location>
        <begin position="5"/>
        <end position="57"/>
    </location>
</feature>
<comment type="caution">
    <text evidence="3">The sequence shown here is derived from an EMBL/GenBank/DDBJ whole genome shotgun (WGS) entry which is preliminary data.</text>
</comment>
<sequence>MCGFYEDLEKGVTLFRAGEQGRYWYAVLGGQLEVRYHGTETKDNKVIILKPEAGTPFLLLESAPAGFVKPHRQKFHVGRRRLALWFFLHIYYELLWVCEVGNFYRKPN</sequence>
<dbReference type="Proteomes" id="UP001562425">
    <property type="component" value="Unassembled WGS sequence"/>
</dbReference>
<feature type="transmembrane region" description="Helical" evidence="1">
    <location>
        <begin position="82"/>
        <end position="104"/>
    </location>
</feature>
<dbReference type="InterPro" id="IPR014710">
    <property type="entry name" value="RmlC-like_jellyroll"/>
</dbReference>
<name>A0ABD1CG51_CULPP</name>
<keyword evidence="1" id="KW-0812">Transmembrane</keyword>
<accession>A0ABD1CG51</accession>
<keyword evidence="1" id="KW-1133">Transmembrane helix</keyword>
<proteinExistence type="predicted"/>
<evidence type="ECO:0000256" key="1">
    <source>
        <dbReference type="SAM" id="Phobius"/>
    </source>
</evidence>
<reference evidence="3 4" key="1">
    <citation type="submission" date="2024-05" db="EMBL/GenBank/DDBJ databases">
        <title>Culex pipiens pipiens assembly and annotation.</title>
        <authorList>
            <person name="Alout H."/>
            <person name="Durand T."/>
        </authorList>
    </citation>
    <scope>NUCLEOTIDE SEQUENCE [LARGE SCALE GENOMIC DNA]</scope>
    <source>
        <strain evidence="3">HA-2024</strain>
        <tissue evidence="3">Whole body</tissue>
    </source>
</reference>
<feature type="non-terminal residue" evidence="3">
    <location>
        <position position="108"/>
    </location>
</feature>
<evidence type="ECO:0000259" key="2">
    <source>
        <dbReference type="PROSITE" id="PS50042"/>
    </source>
</evidence>
<keyword evidence="1" id="KW-0472">Membrane</keyword>
<evidence type="ECO:0000313" key="4">
    <source>
        <dbReference type="Proteomes" id="UP001562425"/>
    </source>
</evidence>
<dbReference type="AlphaFoldDB" id="A0ABD1CG51"/>
<keyword evidence="4" id="KW-1185">Reference proteome</keyword>
<gene>
    <name evidence="3" type="ORF">pipiens_020078</name>
</gene>
<dbReference type="InterPro" id="IPR018490">
    <property type="entry name" value="cNMP-bd_dom_sf"/>
</dbReference>
<dbReference type="PROSITE" id="PS50042">
    <property type="entry name" value="CNMP_BINDING_3"/>
    <property type="match status" value="1"/>
</dbReference>
<dbReference type="Gene3D" id="2.60.120.10">
    <property type="entry name" value="Jelly Rolls"/>
    <property type="match status" value="1"/>
</dbReference>
<dbReference type="InterPro" id="IPR000595">
    <property type="entry name" value="cNMP-bd_dom"/>
</dbReference>
<dbReference type="SUPFAM" id="SSF51206">
    <property type="entry name" value="cAMP-binding domain-like"/>
    <property type="match status" value="1"/>
</dbReference>